<organism evidence="5 6">
    <name type="scientific">Petrolisthes manimaculis</name>
    <dbReference type="NCBI Taxonomy" id="1843537"/>
    <lineage>
        <taxon>Eukaryota</taxon>
        <taxon>Metazoa</taxon>
        <taxon>Ecdysozoa</taxon>
        <taxon>Arthropoda</taxon>
        <taxon>Crustacea</taxon>
        <taxon>Multicrustacea</taxon>
        <taxon>Malacostraca</taxon>
        <taxon>Eumalacostraca</taxon>
        <taxon>Eucarida</taxon>
        <taxon>Decapoda</taxon>
        <taxon>Pleocyemata</taxon>
        <taxon>Anomura</taxon>
        <taxon>Galatheoidea</taxon>
        <taxon>Porcellanidae</taxon>
        <taxon>Petrolisthes</taxon>
    </lineage>
</organism>
<dbReference type="Pfam" id="PF00100">
    <property type="entry name" value="Zona_pellucida"/>
    <property type="match status" value="1"/>
</dbReference>
<dbReference type="PANTHER" id="PTHR46560:SF4">
    <property type="entry name" value="DUSKY"/>
    <property type="match status" value="1"/>
</dbReference>
<keyword evidence="1" id="KW-1015">Disulfide bond</keyword>
<comment type="caution">
    <text evidence="5">The sequence shown here is derived from an EMBL/GenBank/DDBJ whole genome shotgun (WGS) entry which is preliminary data.</text>
</comment>
<dbReference type="Pfam" id="PF25057">
    <property type="entry name" value="CUT_N"/>
    <property type="match status" value="1"/>
</dbReference>
<dbReference type="PANTHER" id="PTHR46560">
    <property type="entry name" value="CYPHER, ISOFORM B"/>
    <property type="match status" value="1"/>
</dbReference>
<dbReference type="AlphaFoldDB" id="A0AAE1NIP6"/>
<gene>
    <name evidence="5" type="ORF">Pmani_036325</name>
</gene>
<accession>A0AAE1NIP6</accession>
<feature type="domain" description="ZP" evidence="4">
    <location>
        <begin position="114"/>
        <end position="385"/>
    </location>
</feature>
<name>A0AAE1NIP6_9EUCA</name>
<evidence type="ECO:0000313" key="5">
    <source>
        <dbReference type="EMBL" id="KAK4290805.1"/>
    </source>
</evidence>
<feature type="region of interest" description="Disordered" evidence="2">
    <location>
        <begin position="39"/>
        <end position="100"/>
    </location>
</feature>
<keyword evidence="3" id="KW-0812">Transmembrane</keyword>
<dbReference type="InterPro" id="IPR055355">
    <property type="entry name" value="ZP-C"/>
</dbReference>
<evidence type="ECO:0000313" key="6">
    <source>
        <dbReference type="Proteomes" id="UP001292094"/>
    </source>
</evidence>
<reference evidence="5" key="1">
    <citation type="submission" date="2023-11" db="EMBL/GenBank/DDBJ databases">
        <title>Genome assemblies of two species of porcelain crab, Petrolisthes cinctipes and Petrolisthes manimaculis (Anomura: Porcellanidae).</title>
        <authorList>
            <person name="Angst P."/>
        </authorList>
    </citation>
    <scope>NUCLEOTIDE SEQUENCE</scope>
    <source>
        <strain evidence="5">PB745_02</strain>
        <tissue evidence="5">Gill</tissue>
    </source>
</reference>
<dbReference type="InterPro" id="IPR042235">
    <property type="entry name" value="ZP-C_dom"/>
</dbReference>
<dbReference type="Proteomes" id="UP001292094">
    <property type="component" value="Unassembled WGS sequence"/>
</dbReference>
<dbReference type="SMART" id="SM00241">
    <property type="entry name" value="ZP"/>
    <property type="match status" value="1"/>
</dbReference>
<feature type="region of interest" description="Disordered" evidence="2">
    <location>
        <begin position="382"/>
        <end position="438"/>
    </location>
</feature>
<keyword evidence="3" id="KW-0472">Membrane</keyword>
<dbReference type="PROSITE" id="PS51034">
    <property type="entry name" value="ZP_2"/>
    <property type="match status" value="1"/>
</dbReference>
<evidence type="ECO:0000256" key="2">
    <source>
        <dbReference type="SAM" id="MobiDB-lite"/>
    </source>
</evidence>
<dbReference type="Gene3D" id="2.60.40.4100">
    <property type="entry name" value="Zona pellucida, ZP-C domain"/>
    <property type="match status" value="1"/>
</dbReference>
<proteinExistence type="predicted"/>
<dbReference type="InterPro" id="IPR001507">
    <property type="entry name" value="ZP_dom"/>
</dbReference>
<keyword evidence="3" id="KW-1133">Transmembrane helix</keyword>
<dbReference type="InterPro" id="IPR056953">
    <property type="entry name" value="CUT_N"/>
</dbReference>
<feature type="compositionally biased region" description="Low complexity" evidence="2">
    <location>
        <begin position="49"/>
        <end position="59"/>
    </location>
</feature>
<keyword evidence="6" id="KW-1185">Reference proteome</keyword>
<sequence>MLPLQTSGTVVLEDDNIALPQQEVPQFILPAPGIRLRPGGGFSRDLTTSSSSSSSSRRSNTFRRPFQESPNRYQDLSSSFQDVQRNSGDGVSGQLLPSSPAEGTMARVVSLDVACLEDYMQVNIVFSNKFYGLVYAKGHYGEPECRYVLPGSGQREVSFRVSGAGGSTGGVGQCGVQYVEAAGEAPYLQTVLVIQNEPGIQEVWDTARGVRCVYERGVSVVGQLGRGASSQRVSAALNVAMLDQQVVTFSAQTQASASLDIQVGRGPFAPSASGLVRIGEMMTLVVGVEGPANADILVRECVAHDGTPQASYQLTDQEGCVLGSRKKVLGSWQKTKDTGNPSIAVIAFSHFQAFKFPDKTDVYIECEVDLCAQACPVCPLDGASGKKKRKRRRKRAIPRTPSRRNEEDKTEGGAAERNNRPRHNNNNNNNNNKTMGEGVRLARRLRVISPEDFSIVRDTPITLVTKRTDGGAEDEMCVSVGSFVAAVVMTLLVLVLSSTMTAVLCLRVRTIPSTSSTYPPDASFHAFSTVSGKTR</sequence>
<feature type="compositionally biased region" description="Basic residues" evidence="2">
    <location>
        <begin position="385"/>
        <end position="397"/>
    </location>
</feature>
<feature type="transmembrane region" description="Helical" evidence="3">
    <location>
        <begin position="483"/>
        <end position="506"/>
    </location>
</feature>
<feature type="compositionally biased region" description="Polar residues" evidence="2">
    <location>
        <begin position="68"/>
        <end position="89"/>
    </location>
</feature>
<dbReference type="EMBL" id="JAWZYT010005358">
    <property type="protein sequence ID" value="KAK4290805.1"/>
    <property type="molecule type" value="Genomic_DNA"/>
</dbReference>
<evidence type="ECO:0000259" key="4">
    <source>
        <dbReference type="PROSITE" id="PS51034"/>
    </source>
</evidence>
<protein>
    <recommendedName>
        <fullName evidence="4">ZP domain-containing protein</fullName>
    </recommendedName>
</protein>
<evidence type="ECO:0000256" key="1">
    <source>
        <dbReference type="ARBA" id="ARBA00023157"/>
    </source>
</evidence>
<evidence type="ECO:0000256" key="3">
    <source>
        <dbReference type="SAM" id="Phobius"/>
    </source>
</evidence>